<protein>
    <submittedName>
        <fullName evidence="1">Phycobilisome degradation protein nblA</fullName>
    </submittedName>
</protein>
<dbReference type="eggNOG" id="ENOG5032YJD">
    <property type="taxonomic scope" value="Bacteria"/>
</dbReference>
<dbReference type="KEGG" id="cep:Cri9333_1853"/>
<keyword evidence="2" id="KW-1185">Reference proteome</keyword>
<name>K9VZ14_9CYAN</name>
<dbReference type="Pfam" id="PF04485">
    <property type="entry name" value="NblA"/>
    <property type="match status" value="1"/>
</dbReference>
<dbReference type="InterPro" id="IPR007574">
    <property type="entry name" value="NblA"/>
</dbReference>
<proteinExistence type="predicted"/>
<gene>
    <name evidence="1" type="ORF">Cri9333_1853</name>
</gene>
<evidence type="ECO:0000313" key="2">
    <source>
        <dbReference type="Proteomes" id="UP000010472"/>
    </source>
</evidence>
<dbReference type="OrthoDB" id="427327at2"/>
<dbReference type="EMBL" id="CP003620">
    <property type="protein sequence ID" value="AFZ12737.1"/>
    <property type="molecule type" value="Genomic_DNA"/>
</dbReference>
<dbReference type="RefSeq" id="WP_015202854.1">
    <property type="nucleotide sequence ID" value="NC_019753.1"/>
</dbReference>
<organism evidence="1 2">
    <name type="scientific">Crinalium epipsammum PCC 9333</name>
    <dbReference type="NCBI Taxonomy" id="1173022"/>
    <lineage>
        <taxon>Bacteria</taxon>
        <taxon>Bacillati</taxon>
        <taxon>Cyanobacteriota</taxon>
        <taxon>Cyanophyceae</taxon>
        <taxon>Gomontiellales</taxon>
        <taxon>Gomontiellaceae</taxon>
        <taxon>Crinalium</taxon>
    </lineage>
</organism>
<dbReference type="STRING" id="1173022.Cri9333_1853"/>
<reference evidence="1 2" key="1">
    <citation type="submission" date="2012-06" db="EMBL/GenBank/DDBJ databases">
        <title>Finished chromosome of genome of Crinalium epipsammum PCC 9333.</title>
        <authorList>
            <consortium name="US DOE Joint Genome Institute"/>
            <person name="Gugger M."/>
            <person name="Coursin T."/>
            <person name="Rippka R."/>
            <person name="Tandeau De Marsac N."/>
            <person name="Huntemann M."/>
            <person name="Wei C.-L."/>
            <person name="Han J."/>
            <person name="Detter J.C."/>
            <person name="Han C."/>
            <person name="Tapia R."/>
            <person name="Davenport K."/>
            <person name="Daligault H."/>
            <person name="Erkkila T."/>
            <person name="Gu W."/>
            <person name="Munk A.C.C."/>
            <person name="Teshima H."/>
            <person name="Xu Y."/>
            <person name="Chain P."/>
            <person name="Chen A."/>
            <person name="Krypides N."/>
            <person name="Mavromatis K."/>
            <person name="Markowitz V."/>
            <person name="Szeto E."/>
            <person name="Ivanova N."/>
            <person name="Mikhailova N."/>
            <person name="Ovchinnikova G."/>
            <person name="Pagani I."/>
            <person name="Pati A."/>
            <person name="Goodwin L."/>
            <person name="Peters L."/>
            <person name="Pitluck S."/>
            <person name="Woyke T."/>
            <person name="Kerfeld C."/>
        </authorList>
    </citation>
    <scope>NUCLEOTIDE SEQUENCE [LARGE SCALE GENOMIC DNA]</scope>
    <source>
        <strain evidence="1 2">PCC 9333</strain>
    </source>
</reference>
<dbReference type="Proteomes" id="UP000010472">
    <property type="component" value="Chromosome"/>
</dbReference>
<accession>K9VZ14</accession>
<sequence>MSQPIELSLEQQFSIRSFETQVEHMSHEQAQQFLVQLYKQMMMREETYKNLLKHQWGLEPNSHFE</sequence>
<dbReference type="PATRIC" id="fig|1173022.3.peg.2000"/>
<dbReference type="AlphaFoldDB" id="K9VZ14"/>
<dbReference type="InterPro" id="IPR036904">
    <property type="entry name" value="NblA_sf"/>
</dbReference>
<evidence type="ECO:0000313" key="1">
    <source>
        <dbReference type="EMBL" id="AFZ12737.1"/>
    </source>
</evidence>
<dbReference type="Gene3D" id="1.10.287.670">
    <property type="entry name" value="Phycobilisome degradation protein NblA"/>
    <property type="match status" value="1"/>
</dbReference>
<dbReference type="HOGENOM" id="CLU_185251_1_0_3"/>
<dbReference type="SUPFAM" id="SSF109859">
    <property type="entry name" value="NblA-like"/>
    <property type="match status" value="1"/>
</dbReference>